<feature type="compositionally biased region" description="Low complexity" evidence="3">
    <location>
        <begin position="1"/>
        <end position="18"/>
    </location>
</feature>
<dbReference type="Pfam" id="PF01582">
    <property type="entry name" value="TIR"/>
    <property type="match status" value="1"/>
</dbReference>
<accession>A0A5S9X349</accession>
<dbReference type="FunFam" id="3.40.50.10140:FF:000007">
    <property type="entry name" value="Disease resistance protein (TIR-NBS-LRR class)"/>
    <property type="match status" value="1"/>
</dbReference>
<dbReference type="InterPro" id="IPR000157">
    <property type="entry name" value="TIR_dom"/>
</dbReference>
<feature type="coiled-coil region" evidence="2">
    <location>
        <begin position="350"/>
        <end position="384"/>
    </location>
</feature>
<dbReference type="Proteomes" id="UP000434276">
    <property type="component" value="Unassembled WGS sequence"/>
</dbReference>
<evidence type="ECO:0000313" key="5">
    <source>
        <dbReference type="EMBL" id="CAA0374045.1"/>
    </source>
</evidence>
<protein>
    <submittedName>
        <fullName evidence="6">(thale cress) hypothetical protein</fullName>
    </submittedName>
</protein>
<dbReference type="SUPFAM" id="SSF52200">
    <property type="entry name" value="Toll/Interleukin receptor TIR domain"/>
    <property type="match status" value="1"/>
</dbReference>
<dbReference type="PANTHER" id="PTHR32009:SF75">
    <property type="entry name" value="PROTEIN PHLOEM PROTEIN 2-LIKE A5-RELATED"/>
    <property type="match status" value="1"/>
</dbReference>
<feature type="region of interest" description="Disordered" evidence="3">
    <location>
        <begin position="1"/>
        <end position="21"/>
    </location>
</feature>
<evidence type="ECO:0000313" key="8">
    <source>
        <dbReference type="Proteomes" id="UP000516314"/>
    </source>
</evidence>
<evidence type="ECO:0000313" key="6">
    <source>
        <dbReference type="EMBL" id="CAD5320114.1"/>
    </source>
</evidence>
<dbReference type="EMBL" id="CACSHJ010000088">
    <property type="protein sequence ID" value="CAA0374045.1"/>
    <property type="molecule type" value="Genomic_DNA"/>
</dbReference>
<name>A0A5S9X349_ARATH</name>
<organism evidence="5 7">
    <name type="scientific">Arabidopsis thaliana</name>
    <name type="common">Mouse-ear cress</name>
    <dbReference type="NCBI Taxonomy" id="3702"/>
    <lineage>
        <taxon>Eukaryota</taxon>
        <taxon>Viridiplantae</taxon>
        <taxon>Streptophyta</taxon>
        <taxon>Embryophyta</taxon>
        <taxon>Tracheophyta</taxon>
        <taxon>Spermatophyta</taxon>
        <taxon>Magnoliopsida</taxon>
        <taxon>eudicotyledons</taxon>
        <taxon>Gunneridae</taxon>
        <taxon>Pentapetalae</taxon>
        <taxon>rosids</taxon>
        <taxon>malvids</taxon>
        <taxon>Brassicales</taxon>
        <taxon>Brassicaceae</taxon>
        <taxon>Camelineae</taxon>
        <taxon>Arabidopsis</taxon>
    </lineage>
</organism>
<keyword evidence="1" id="KW-0520">NAD</keyword>
<dbReference type="AlphaFoldDB" id="A0A5S9X349"/>
<dbReference type="InterPro" id="IPR035897">
    <property type="entry name" value="Toll_tir_struct_dom_sf"/>
</dbReference>
<feature type="domain" description="TIR" evidence="4">
    <location>
        <begin position="25"/>
        <end position="192"/>
    </location>
</feature>
<evidence type="ECO:0000256" key="2">
    <source>
        <dbReference type="SAM" id="Coils"/>
    </source>
</evidence>
<dbReference type="Proteomes" id="UP000516314">
    <property type="component" value="Chromosome 2"/>
</dbReference>
<evidence type="ECO:0000256" key="1">
    <source>
        <dbReference type="ARBA" id="ARBA00023027"/>
    </source>
</evidence>
<proteinExistence type="predicted"/>
<dbReference type="PANTHER" id="PTHR32009">
    <property type="entry name" value="TMV RESISTANCE PROTEIN N-LIKE"/>
    <property type="match status" value="1"/>
</dbReference>
<dbReference type="InterPro" id="IPR006943">
    <property type="entry name" value="DUF641_pln"/>
</dbReference>
<keyword evidence="2" id="KW-0175">Coiled coil</keyword>
<dbReference type="SMART" id="SM00255">
    <property type="entry name" value="TIR"/>
    <property type="match status" value="1"/>
</dbReference>
<sequence length="388" mass="43914">MAIASSSPSSPSSSSSSSNVSVIPTGPQVFISFRGKELRKGFISFLVPALKDKNINVFIDEHEVRGKYLISLFRRIGESKIALVIFSEGYAESKWCLDELVQIKNCVDQKKIIAIPIFYKLDPAVVKGLKGKFGDKFRDLIERYHHEPERYQKWTEALTSVSRTFALCLPEHSDKSEKDFIRSIVKEVKKALSNISRERNGDREEIDDCFVVSERKLTTDMYETPEVSTSTMRKVSSNNGVGVGTFKSQNPNFDDEDDDGDCLFKAVVAKIFASTTSIKAAYAELQRAQSPYDSDAIQAADTVVVNELKTLSELKRSFMRKELNLSPKVAIMLAEIHEQQSLMRTYEIAMKRLEFEVTEKKVKIDELKMNLEENLVMNKSLEKKLTAT</sequence>
<evidence type="ECO:0000313" key="7">
    <source>
        <dbReference type="Proteomes" id="UP000434276"/>
    </source>
</evidence>
<dbReference type="OrthoDB" id="1107584at2759"/>
<gene>
    <name evidence="6" type="ORF">AT9943_LOCUS8258</name>
    <name evidence="5" type="ORF">C24_LOCUS9485</name>
</gene>
<dbReference type="EMBL" id="LR881467">
    <property type="protein sequence ID" value="CAD5320114.1"/>
    <property type="molecule type" value="Genomic_DNA"/>
</dbReference>
<dbReference type="Gene3D" id="3.40.50.10140">
    <property type="entry name" value="Toll/interleukin-1 receptor homology (TIR) domain"/>
    <property type="match status" value="1"/>
</dbReference>
<dbReference type="Pfam" id="PF04859">
    <property type="entry name" value="DUF641"/>
    <property type="match status" value="1"/>
</dbReference>
<dbReference type="PROSITE" id="PS50104">
    <property type="entry name" value="TIR"/>
    <property type="match status" value="1"/>
</dbReference>
<reference evidence="6 8" key="2">
    <citation type="submission" date="2020-09" db="EMBL/GenBank/DDBJ databases">
        <authorList>
            <person name="Ashkenazy H."/>
        </authorList>
    </citation>
    <scope>NUCLEOTIDE SEQUENCE [LARGE SCALE GENOMIC DNA]</scope>
    <source>
        <strain evidence="8">cv. Cdm-0</strain>
    </source>
</reference>
<evidence type="ECO:0000256" key="3">
    <source>
        <dbReference type="SAM" id="MobiDB-lite"/>
    </source>
</evidence>
<evidence type="ECO:0000259" key="4">
    <source>
        <dbReference type="PROSITE" id="PS50104"/>
    </source>
</evidence>
<reference evidence="5 7" key="1">
    <citation type="submission" date="2019-12" db="EMBL/GenBank/DDBJ databases">
        <authorList>
            <person name="Jiao W.-B."/>
            <person name="Schneeberger K."/>
        </authorList>
    </citation>
    <scope>NUCLEOTIDE SEQUENCE [LARGE SCALE GENOMIC DNA]</scope>
    <source>
        <strain evidence="7">cv. C24</strain>
    </source>
</reference>
<dbReference type="ExpressionAtlas" id="A0A5S9X349">
    <property type="expression patterns" value="baseline and differential"/>
</dbReference>
<dbReference type="GO" id="GO:0007165">
    <property type="term" value="P:signal transduction"/>
    <property type="evidence" value="ECO:0007669"/>
    <property type="project" value="InterPro"/>
</dbReference>